<organism evidence="2 3">
    <name type="scientific">Schleiferilactobacillus shenzhenensis LY-73</name>
    <dbReference type="NCBI Taxonomy" id="1231336"/>
    <lineage>
        <taxon>Bacteria</taxon>
        <taxon>Bacillati</taxon>
        <taxon>Bacillota</taxon>
        <taxon>Bacilli</taxon>
        <taxon>Lactobacillales</taxon>
        <taxon>Lactobacillaceae</taxon>
        <taxon>Schleiferilactobacillus</taxon>
    </lineage>
</organism>
<proteinExistence type="predicted"/>
<accession>U4TN97</accession>
<gene>
    <name evidence="2" type="ORF">L248_0494</name>
</gene>
<keyword evidence="3" id="KW-1185">Reference proteome</keyword>
<feature type="chain" id="PRO_5039272355" description="Lipoprotein" evidence="1">
    <location>
        <begin position="22"/>
        <end position="303"/>
    </location>
</feature>
<dbReference type="Proteomes" id="UP000030647">
    <property type="component" value="Unassembled WGS sequence"/>
</dbReference>
<evidence type="ECO:0000313" key="3">
    <source>
        <dbReference type="Proteomes" id="UP000030647"/>
    </source>
</evidence>
<feature type="signal peptide" evidence="1">
    <location>
        <begin position="1"/>
        <end position="21"/>
    </location>
</feature>
<dbReference type="RefSeq" id="WP_022529827.1">
    <property type="nucleotide sequence ID" value="NZ_KI271591.1"/>
</dbReference>
<name>U4TN97_9LACO</name>
<protein>
    <recommendedName>
        <fullName evidence="4">Lipoprotein</fullName>
    </recommendedName>
</protein>
<dbReference type="STRING" id="1231336.L248_0494"/>
<keyword evidence="1" id="KW-0732">Signal</keyword>
<evidence type="ECO:0008006" key="4">
    <source>
        <dbReference type="Google" id="ProtNLM"/>
    </source>
</evidence>
<dbReference type="OrthoDB" id="9829432at2"/>
<evidence type="ECO:0000256" key="1">
    <source>
        <dbReference type="SAM" id="SignalP"/>
    </source>
</evidence>
<dbReference type="PROSITE" id="PS51257">
    <property type="entry name" value="PROKAR_LIPOPROTEIN"/>
    <property type="match status" value="1"/>
</dbReference>
<evidence type="ECO:0000313" key="2">
    <source>
        <dbReference type="EMBL" id="ERL64890.1"/>
    </source>
</evidence>
<sequence>MKNVGTIISLGILIFTGSMLAGCTAGSRSAAPKAAVSSQTSADKQATQFDRVIAQTKTARAKQSETIKQARKMFQGMGVSDLAFAPPAQVSDLAGTKNKNKAILVTGVVTGWAPHARIASNVYSNLTFLVRQQYTFKKQTDLTGRAIHVVHAGGMTTMGEQWDNYPKKDFDPVTPPTVEERKQAVFAEDASMVMPRIGDQVIMALMPYETEAAGTFLKQSRFKANAPFIAAHGSDAEFFLNLQTGHYESRRLTSGEKLPNDGRGQALTYDASATAVFTQDTSGPLHDNPTALLHDINARYAVK</sequence>
<reference evidence="3" key="1">
    <citation type="journal article" date="2013" name="Genome Announc.">
        <title>Whole-Genome Sequencing of Lactobacillus shenzhenensis Strain LY-73T.</title>
        <authorList>
            <person name="Lin Z."/>
            <person name="Liu Z."/>
            <person name="Yang R."/>
            <person name="Zou Y."/>
            <person name="Wan D."/>
            <person name="Chen J."/>
            <person name="Guo M."/>
            <person name="Zhao J."/>
            <person name="Fang C."/>
            <person name="Yang R."/>
            <person name="Liu F."/>
        </authorList>
    </citation>
    <scope>NUCLEOTIDE SEQUENCE [LARGE SCALE GENOMIC DNA]</scope>
    <source>
        <strain evidence="3">LY-73</strain>
    </source>
</reference>
<dbReference type="HOGENOM" id="CLU_917612_0_0_9"/>
<dbReference type="EMBL" id="KI271591">
    <property type="protein sequence ID" value="ERL64890.1"/>
    <property type="molecule type" value="Genomic_DNA"/>
</dbReference>
<dbReference type="AlphaFoldDB" id="U4TN97"/>